<dbReference type="Gene3D" id="1.20.1250.20">
    <property type="entry name" value="MFS general substrate transporter like domains"/>
    <property type="match status" value="2"/>
</dbReference>
<feature type="transmembrane region" description="Helical" evidence="8">
    <location>
        <begin position="290"/>
        <end position="310"/>
    </location>
</feature>
<evidence type="ECO:0000259" key="9">
    <source>
        <dbReference type="PROSITE" id="PS50850"/>
    </source>
</evidence>
<evidence type="ECO:0000256" key="3">
    <source>
        <dbReference type="ARBA" id="ARBA00009120"/>
    </source>
</evidence>
<gene>
    <name evidence="10" type="primary">gluP</name>
    <name evidence="10" type="ORF">EKH83_18745</name>
</gene>
<dbReference type="Proteomes" id="UP000290848">
    <property type="component" value="Unassembled WGS sequence"/>
</dbReference>
<feature type="transmembrane region" description="Helical" evidence="8">
    <location>
        <begin position="149"/>
        <end position="172"/>
    </location>
</feature>
<dbReference type="EMBL" id="RXOC01000016">
    <property type="protein sequence ID" value="RXF67623.1"/>
    <property type="molecule type" value="Genomic_DNA"/>
</dbReference>
<feature type="transmembrane region" description="Helical" evidence="8">
    <location>
        <begin position="111"/>
        <end position="128"/>
    </location>
</feature>
<dbReference type="InterPro" id="IPR036259">
    <property type="entry name" value="MFS_trans_sf"/>
</dbReference>
<dbReference type="NCBIfam" id="TIGR01272">
    <property type="entry name" value="gluP"/>
    <property type="match status" value="1"/>
</dbReference>
<keyword evidence="7 8" id="KW-0472">Membrane</keyword>
<evidence type="ECO:0000256" key="4">
    <source>
        <dbReference type="ARBA" id="ARBA00022475"/>
    </source>
</evidence>
<evidence type="ECO:0000313" key="11">
    <source>
        <dbReference type="Proteomes" id="UP000290848"/>
    </source>
</evidence>
<evidence type="ECO:0000313" key="10">
    <source>
        <dbReference type="EMBL" id="RXF67623.1"/>
    </source>
</evidence>
<dbReference type="GO" id="GO:0005354">
    <property type="term" value="F:galactose transmembrane transporter activity"/>
    <property type="evidence" value="ECO:0007669"/>
    <property type="project" value="InterPro"/>
</dbReference>
<evidence type="ECO:0000256" key="5">
    <source>
        <dbReference type="ARBA" id="ARBA00022692"/>
    </source>
</evidence>
<dbReference type="GO" id="GO:0005886">
    <property type="term" value="C:plasma membrane"/>
    <property type="evidence" value="ECO:0007669"/>
    <property type="project" value="UniProtKB-SubCell"/>
</dbReference>
<evidence type="ECO:0000256" key="6">
    <source>
        <dbReference type="ARBA" id="ARBA00022989"/>
    </source>
</evidence>
<feature type="transmembrane region" description="Helical" evidence="8">
    <location>
        <begin position="21"/>
        <end position="45"/>
    </location>
</feature>
<comment type="subcellular location">
    <subcellularLocation>
        <location evidence="2">Cell inner membrane</location>
        <topology evidence="2">Multi-pass membrane protein</topology>
    </subcellularLocation>
</comment>
<feature type="transmembrane region" description="Helical" evidence="8">
    <location>
        <begin position="88"/>
        <end position="105"/>
    </location>
</feature>
<organism evidence="10 11">
    <name type="scientific">Arcticibacter tournemirensis</name>
    <dbReference type="NCBI Taxonomy" id="699437"/>
    <lineage>
        <taxon>Bacteria</taxon>
        <taxon>Pseudomonadati</taxon>
        <taxon>Bacteroidota</taxon>
        <taxon>Sphingobacteriia</taxon>
        <taxon>Sphingobacteriales</taxon>
        <taxon>Sphingobacteriaceae</taxon>
        <taxon>Arcticibacter</taxon>
    </lineage>
</organism>
<evidence type="ECO:0000256" key="1">
    <source>
        <dbReference type="ARBA" id="ARBA00003321"/>
    </source>
</evidence>
<dbReference type="Pfam" id="PF07690">
    <property type="entry name" value="MFS_1"/>
    <property type="match status" value="1"/>
</dbReference>
<evidence type="ECO:0000256" key="7">
    <source>
        <dbReference type="ARBA" id="ARBA00023136"/>
    </source>
</evidence>
<feature type="transmembrane region" description="Helical" evidence="8">
    <location>
        <begin position="202"/>
        <end position="220"/>
    </location>
</feature>
<feature type="transmembrane region" description="Helical" evidence="8">
    <location>
        <begin position="319"/>
        <end position="336"/>
    </location>
</feature>
<feature type="transmembrane region" description="Helical" evidence="8">
    <location>
        <begin position="413"/>
        <end position="429"/>
    </location>
</feature>
<dbReference type="AlphaFoldDB" id="A0A4Q0M478"/>
<accession>A0A4Q0M478</accession>
<keyword evidence="4" id="KW-1003">Cell membrane</keyword>
<proteinExistence type="inferred from homology"/>
<feature type="transmembrane region" description="Helical" evidence="8">
    <location>
        <begin position="57"/>
        <end position="79"/>
    </location>
</feature>
<feature type="transmembrane region" description="Helical" evidence="8">
    <location>
        <begin position="253"/>
        <end position="270"/>
    </location>
</feature>
<comment type="similarity">
    <text evidence="3">Belongs to the major facilitator superfamily. FHS transporter (TC 2.A.1.7) family.</text>
</comment>
<comment type="caution">
    <text evidence="10">The sequence shown here is derived from an EMBL/GenBank/DDBJ whole genome shotgun (WGS) entry which is preliminary data.</text>
</comment>
<dbReference type="PROSITE" id="PS50850">
    <property type="entry name" value="MFS"/>
    <property type="match status" value="1"/>
</dbReference>
<dbReference type="GO" id="GO:0055056">
    <property type="term" value="F:D-glucose transmembrane transporter activity"/>
    <property type="evidence" value="ECO:0007669"/>
    <property type="project" value="InterPro"/>
</dbReference>
<feature type="transmembrane region" description="Helical" evidence="8">
    <location>
        <begin position="342"/>
        <end position="363"/>
    </location>
</feature>
<keyword evidence="5 8" id="KW-0812">Transmembrane</keyword>
<evidence type="ECO:0000256" key="8">
    <source>
        <dbReference type="SAM" id="Phobius"/>
    </source>
</evidence>
<dbReference type="InterPro" id="IPR050375">
    <property type="entry name" value="MFS_TsgA-like"/>
</dbReference>
<keyword evidence="6 8" id="KW-1133">Transmembrane helix</keyword>
<dbReference type="SUPFAM" id="SSF103473">
    <property type="entry name" value="MFS general substrate transporter"/>
    <property type="match status" value="1"/>
</dbReference>
<dbReference type="InterPro" id="IPR005964">
    <property type="entry name" value="Glc/Gal_transptr_bac"/>
</dbReference>
<name>A0A4Q0M478_9SPHI</name>
<feature type="domain" description="Major facilitator superfamily (MFS) profile" evidence="9">
    <location>
        <begin position="20"/>
        <end position="441"/>
    </location>
</feature>
<protein>
    <submittedName>
        <fullName evidence="10">Glucose/galactose MFS transporter</fullName>
    </submittedName>
</protein>
<dbReference type="PANTHER" id="PTHR43702">
    <property type="entry name" value="L-FUCOSE-PROTON SYMPORTER"/>
    <property type="match status" value="1"/>
</dbReference>
<feature type="transmembrane region" description="Helical" evidence="8">
    <location>
        <begin position="375"/>
        <end position="393"/>
    </location>
</feature>
<dbReference type="PANTHER" id="PTHR43702:SF12">
    <property type="entry name" value="N-ACETYL GLUCOSAMINE TRANSPORTER NAGP"/>
    <property type="match status" value="1"/>
</dbReference>
<dbReference type="InterPro" id="IPR011701">
    <property type="entry name" value="MFS"/>
</dbReference>
<comment type="function">
    <text evidence="1">Intake of glucose and galactose.</text>
</comment>
<dbReference type="CDD" id="cd17394">
    <property type="entry name" value="MFS_FucP_like"/>
    <property type="match status" value="1"/>
</dbReference>
<sequence>MEKSAVLPDNIPVKRSGLSPIVIIGALFFIFGFITWVNGTLIPYLKIACELTSDTESYLVATSFFIAYTVMALPSSWLLKRTGYKKGMAIGLFTMAVGAMVFIPAAEARSFNMFLAGLFIIGTGLALLQTASNPYAAILGPHESAARRISIMGICNKVAGIFAGLIFGYIALKDADSFEHNLLSMSADAKEAALDELASRVVVPYIIISVMLVILAIVVLRSSLPDINDDDRGEQESADPLHRKTSVFQFRHLLLGVLTLFLYVGVEVMAGDTIISYGKAIGIPLSTARFFTQATLGFMLLGYIIGIAAIPKFISQEKALQICAISGVIFTVMAVLNTGYVSILFIALLGLSNSLMWPAIFPLAIKGLGRFTKTASALLIMAIAGGAILPLLYGTISERLALSFDKATASTQAYWIMVPCYLFIWYFAVKGHKIKSDKHSY</sequence>
<dbReference type="InterPro" id="IPR020846">
    <property type="entry name" value="MFS_dom"/>
</dbReference>
<reference evidence="10 11" key="1">
    <citation type="submission" date="2018-12" db="EMBL/GenBank/DDBJ databases">
        <title>The Draft Genome Sequence of the Soil Bacterium Pedobacter tournemirensis R1.</title>
        <authorList>
            <person name="He J."/>
        </authorList>
    </citation>
    <scope>NUCLEOTIDE SEQUENCE [LARGE SCALE GENOMIC DNA]</scope>
    <source>
        <strain evidence="10 11">R1</strain>
    </source>
</reference>
<evidence type="ECO:0000256" key="2">
    <source>
        <dbReference type="ARBA" id="ARBA00004429"/>
    </source>
</evidence>
<dbReference type="GO" id="GO:1904659">
    <property type="term" value="P:D-glucose transmembrane transport"/>
    <property type="evidence" value="ECO:0007669"/>
    <property type="project" value="InterPro"/>
</dbReference>
<dbReference type="RefSeq" id="WP_128770994.1">
    <property type="nucleotide sequence ID" value="NZ_RXOC01000016.1"/>
</dbReference>